<evidence type="ECO:0000313" key="7">
    <source>
        <dbReference type="EMBL" id="JAS87926.1"/>
    </source>
</evidence>
<keyword evidence="4" id="KW-0539">Nucleus</keyword>
<evidence type="ECO:0000256" key="5">
    <source>
        <dbReference type="SAM" id="MobiDB-lite"/>
    </source>
</evidence>
<feature type="region of interest" description="Disordered" evidence="5">
    <location>
        <begin position="528"/>
        <end position="562"/>
    </location>
</feature>
<dbReference type="FunFam" id="3.30.70.330:FF:000717">
    <property type="entry name" value="regulator of nonsense transcripts 3B"/>
    <property type="match status" value="1"/>
</dbReference>
<dbReference type="AlphaFoldDB" id="A0A1B6ILZ0"/>
<feature type="compositionally biased region" description="Low complexity" evidence="5">
    <location>
        <begin position="233"/>
        <end position="242"/>
    </location>
</feature>
<dbReference type="Gene3D" id="3.30.70.330">
    <property type="match status" value="1"/>
</dbReference>
<dbReference type="InterPro" id="IPR039722">
    <property type="entry name" value="Upf3"/>
</dbReference>
<name>A0A1B6ILZ0_9HEMI</name>
<keyword evidence="3" id="KW-0866">Nonsense-mediated mRNA decay</keyword>
<feature type="compositionally biased region" description="Basic and acidic residues" evidence="5">
    <location>
        <begin position="1"/>
        <end position="33"/>
    </location>
</feature>
<dbReference type="GO" id="GO:0005737">
    <property type="term" value="C:cytoplasm"/>
    <property type="evidence" value="ECO:0007669"/>
    <property type="project" value="TreeGrafter"/>
</dbReference>
<feature type="compositionally biased region" description="Basic and acidic residues" evidence="5">
    <location>
        <begin position="197"/>
        <end position="232"/>
    </location>
</feature>
<dbReference type="SUPFAM" id="SSF54928">
    <property type="entry name" value="RNA-binding domain, RBD"/>
    <property type="match status" value="1"/>
</dbReference>
<sequence length="632" mass="71321">MKEEKIALKSSAGKENEPVLENGKKKGKEERPATKIVVRRLPPSMTEEQFKNQVSPLPDIDYFYFVPADMSLTPNAFCRAYINFVDQADLFIFTQKFDGYVFVDSKGTEYPAVVEFAPFQRIPKNRPNRKKDPKVGTIEADPSFISFKERLEAESLENKTAVNASKQHFFETNLVPEKKEAINTPLLEYIKHRRAEKQKAREEKREEKRKRDLDRKKAKEEQRRIKKEEDSSVVKTSSTSPVSPKPKSPAQPIPPLPLTSNKKDDKVEDKVGDKVHHSQKKEKQPPPSHKTVREELEVTTKVREMVHFFNKSIKESSSQKSGINSAMHVSPQTCVEHKTVESEIIRSASGVRNKSLDNLKYLLPKNGKKCNFPTSSHFNESNNIAPCCNVIPMLSSRNKVFVPQSSMVRSQTISDIVMNPVRIVPSVCQRPKKVSETNVEKVNTTSKTNFPAEVFRKNLKKVVDDVLGNAKVKSPKENEINKPKIFMRRVFGGSGEQCTRPGYNSPGFYLPPRAFGCGLGEATSTHIKHCGDGKRDSPSPRSVQSAPSTKPPSVPVFPKKPLPPFSKKPVLLSKSDGDIEKTESVLKLGGSQETLKRKIEPWVVEVKPHILRRPYVTPKKCLVVEDSNKIAF</sequence>
<feature type="compositionally biased region" description="Pro residues" evidence="5">
    <location>
        <begin position="549"/>
        <end position="562"/>
    </location>
</feature>
<feature type="domain" description="UPF3" evidence="6">
    <location>
        <begin position="33"/>
        <end position="194"/>
    </location>
</feature>
<evidence type="ECO:0000259" key="6">
    <source>
        <dbReference type="Pfam" id="PF03467"/>
    </source>
</evidence>
<dbReference type="InterPro" id="IPR035979">
    <property type="entry name" value="RBD_domain_sf"/>
</dbReference>
<dbReference type="GO" id="GO:0045727">
    <property type="term" value="P:positive regulation of translation"/>
    <property type="evidence" value="ECO:0007669"/>
    <property type="project" value="TreeGrafter"/>
</dbReference>
<dbReference type="CDD" id="cd12455">
    <property type="entry name" value="RRM_like_Smg4_UPF3"/>
    <property type="match status" value="1"/>
</dbReference>
<gene>
    <name evidence="7" type="ORF">g.44415</name>
</gene>
<evidence type="ECO:0000256" key="1">
    <source>
        <dbReference type="ARBA" id="ARBA00004123"/>
    </source>
</evidence>
<dbReference type="EMBL" id="GECU01019780">
    <property type="protein sequence ID" value="JAS87926.1"/>
    <property type="molecule type" value="Transcribed_RNA"/>
</dbReference>
<dbReference type="GO" id="GO:0003729">
    <property type="term" value="F:mRNA binding"/>
    <property type="evidence" value="ECO:0007669"/>
    <property type="project" value="TreeGrafter"/>
</dbReference>
<accession>A0A1B6ILZ0</accession>
<feature type="compositionally biased region" description="Pro residues" evidence="5">
    <location>
        <begin position="243"/>
        <end position="257"/>
    </location>
</feature>
<feature type="region of interest" description="Disordered" evidence="5">
    <location>
        <begin position="1"/>
        <end position="34"/>
    </location>
</feature>
<dbReference type="PANTHER" id="PTHR13112">
    <property type="entry name" value="UPF3 REGULATOR OF NONSENSE TRANSCRIPTS-LIKE PROTEIN"/>
    <property type="match status" value="1"/>
</dbReference>
<organism evidence="7">
    <name type="scientific">Homalodisca liturata</name>
    <dbReference type="NCBI Taxonomy" id="320908"/>
    <lineage>
        <taxon>Eukaryota</taxon>
        <taxon>Metazoa</taxon>
        <taxon>Ecdysozoa</taxon>
        <taxon>Arthropoda</taxon>
        <taxon>Hexapoda</taxon>
        <taxon>Insecta</taxon>
        <taxon>Pterygota</taxon>
        <taxon>Neoptera</taxon>
        <taxon>Paraneoptera</taxon>
        <taxon>Hemiptera</taxon>
        <taxon>Auchenorrhyncha</taxon>
        <taxon>Membracoidea</taxon>
        <taxon>Cicadellidae</taxon>
        <taxon>Cicadellinae</taxon>
        <taxon>Proconiini</taxon>
        <taxon>Homalodisca</taxon>
    </lineage>
</organism>
<evidence type="ECO:0000256" key="4">
    <source>
        <dbReference type="ARBA" id="ARBA00023242"/>
    </source>
</evidence>
<dbReference type="GO" id="GO:0005730">
    <property type="term" value="C:nucleolus"/>
    <property type="evidence" value="ECO:0007669"/>
    <property type="project" value="TreeGrafter"/>
</dbReference>
<reference evidence="7" key="1">
    <citation type="submission" date="2015-11" db="EMBL/GenBank/DDBJ databases">
        <title>De novo transcriptome assembly of four potential Pierce s Disease insect vectors from Arizona vineyards.</title>
        <authorList>
            <person name="Tassone E.E."/>
        </authorList>
    </citation>
    <scope>NUCLEOTIDE SEQUENCE</scope>
</reference>
<feature type="compositionally biased region" description="Basic and acidic residues" evidence="5">
    <location>
        <begin position="529"/>
        <end position="538"/>
    </location>
</feature>
<protein>
    <recommendedName>
        <fullName evidence="6">UPF3 domain-containing protein</fullName>
    </recommendedName>
</protein>
<dbReference type="InterPro" id="IPR012677">
    <property type="entry name" value="Nucleotide-bd_a/b_plait_sf"/>
</dbReference>
<proteinExistence type="inferred from homology"/>
<comment type="similarity">
    <text evidence="2">Belongs to the RENT3 family.</text>
</comment>
<dbReference type="PANTHER" id="PTHR13112:SF0">
    <property type="entry name" value="FI21285P1"/>
    <property type="match status" value="1"/>
</dbReference>
<feature type="region of interest" description="Disordered" evidence="5">
    <location>
        <begin position="193"/>
        <end position="294"/>
    </location>
</feature>
<dbReference type="GO" id="GO:0000184">
    <property type="term" value="P:nuclear-transcribed mRNA catabolic process, nonsense-mediated decay"/>
    <property type="evidence" value="ECO:0007669"/>
    <property type="project" value="UniProtKB-KW"/>
</dbReference>
<evidence type="ECO:0000256" key="2">
    <source>
        <dbReference type="ARBA" id="ARBA00005991"/>
    </source>
</evidence>
<feature type="compositionally biased region" description="Basic and acidic residues" evidence="5">
    <location>
        <begin position="261"/>
        <end position="284"/>
    </location>
</feature>
<dbReference type="Pfam" id="PF03467">
    <property type="entry name" value="Smg4_UPF3"/>
    <property type="match status" value="1"/>
</dbReference>
<comment type="subcellular location">
    <subcellularLocation>
        <location evidence="1">Nucleus</location>
    </subcellularLocation>
</comment>
<dbReference type="InterPro" id="IPR005120">
    <property type="entry name" value="UPF3_dom"/>
</dbReference>
<evidence type="ECO:0000256" key="3">
    <source>
        <dbReference type="ARBA" id="ARBA00023161"/>
    </source>
</evidence>